<evidence type="ECO:0000256" key="2">
    <source>
        <dbReference type="ARBA" id="ARBA00022771"/>
    </source>
</evidence>
<feature type="region of interest" description="Disordered" evidence="4">
    <location>
        <begin position="1"/>
        <end position="30"/>
    </location>
</feature>
<dbReference type="GO" id="GO:0008270">
    <property type="term" value="F:zinc ion binding"/>
    <property type="evidence" value="ECO:0007669"/>
    <property type="project" value="UniProtKB-KW"/>
</dbReference>
<dbReference type="PANTHER" id="PTHR46214">
    <property type="entry name" value="ZINC FINGER, RING-CH-TYPE"/>
    <property type="match status" value="1"/>
</dbReference>
<keyword evidence="1" id="KW-0479">Metal-binding</keyword>
<dbReference type="InterPro" id="IPR013083">
    <property type="entry name" value="Znf_RING/FYVE/PHD"/>
</dbReference>
<reference evidence="7" key="1">
    <citation type="submission" date="2016-06" db="EMBL/GenBank/DDBJ databases">
        <title>Parallel loss of symbiosis genes in relatives of nitrogen-fixing non-legume Parasponia.</title>
        <authorList>
            <person name="Van Velzen R."/>
            <person name="Holmer R."/>
            <person name="Bu F."/>
            <person name="Rutten L."/>
            <person name="Van Zeijl A."/>
            <person name="Liu W."/>
            <person name="Santuari L."/>
            <person name="Cao Q."/>
            <person name="Sharma T."/>
            <person name="Shen D."/>
            <person name="Roswanjaya Y."/>
            <person name="Wardhani T."/>
            <person name="Kalhor M.S."/>
            <person name="Jansen J."/>
            <person name="Van den Hoogen J."/>
            <person name="Gungor B."/>
            <person name="Hartog M."/>
            <person name="Hontelez J."/>
            <person name="Verver J."/>
            <person name="Yang W.-C."/>
            <person name="Schijlen E."/>
            <person name="Repin R."/>
            <person name="Schilthuizen M."/>
            <person name="Schranz E."/>
            <person name="Heidstra R."/>
            <person name="Miyata K."/>
            <person name="Fedorova E."/>
            <person name="Kohlen W."/>
            <person name="Bisseling T."/>
            <person name="Smit S."/>
            <person name="Geurts R."/>
        </authorList>
    </citation>
    <scope>NUCLEOTIDE SEQUENCE [LARGE SCALE GENOMIC DNA]</scope>
    <source>
        <strain evidence="7">cv. WU1-14</strain>
    </source>
</reference>
<dbReference type="PANTHER" id="PTHR46214:SF8">
    <property type="entry name" value="RING_FYVE_PHD ZINC FINGER SUPERFAMILY PROTEIN"/>
    <property type="match status" value="1"/>
</dbReference>
<dbReference type="SMART" id="SM00744">
    <property type="entry name" value="RINGv"/>
    <property type="match status" value="1"/>
</dbReference>
<dbReference type="InterPro" id="IPR011016">
    <property type="entry name" value="Znf_RING-CH"/>
</dbReference>
<evidence type="ECO:0000256" key="3">
    <source>
        <dbReference type="ARBA" id="ARBA00022833"/>
    </source>
</evidence>
<dbReference type="OrthoDB" id="1734943at2759"/>
<accession>A0A2P5A6L9</accession>
<dbReference type="EMBL" id="JXTB01000860">
    <property type="protein sequence ID" value="PON32149.1"/>
    <property type="molecule type" value="Genomic_DNA"/>
</dbReference>
<dbReference type="Pfam" id="PF12906">
    <property type="entry name" value="RINGv"/>
    <property type="match status" value="1"/>
</dbReference>
<name>A0A2P5A6L9_PARAD</name>
<evidence type="ECO:0000259" key="5">
    <source>
        <dbReference type="PROSITE" id="PS51292"/>
    </source>
</evidence>
<dbReference type="Gene3D" id="3.30.40.10">
    <property type="entry name" value="Zinc/RING finger domain, C3HC4 (zinc finger)"/>
    <property type="match status" value="1"/>
</dbReference>
<keyword evidence="7" id="KW-1185">Reference proteome</keyword>
<keyword evidence="3" id="KW-0862">Zinc</keyword>
<proteinExistence type="predicted"/>
<comment type="caution">
    <text evidence="6">The sequence shown here is derived from an EMBL/GenBank/DDBJ whole genome shotgun (WGS) entry which is preliminary data.</text>
</comment>
<sequence length="401" mass="44050">MDVVEHDLRSSNEVSSGVDQRKTQNSRDFVDEPVVQNVTVVETKGAACHSIENNDLEVIDGELGSAKAVAEGHSRVRGGSGEVSDRIEEGNNENSIDSSEISGRIEQGINENSSDSAVQVVVETRVVINPSESPFVSEDNRGLNAKVDDSGFSKKSKEDSKRKMLEAEKHSCVIDINCASAKSCGEKWDGESVCRICHLTSDQSPDRRSTTITTTDLIHLGCRCKDDLGIAHYQCAEAWFKLKGNRMCEICGESAKNVTGVGDIGFMEDWNERRLHTRSGSSASDRTGGCWRGQPFCNFLMACLYSQLLSAIARAGFPNLYSTWNHAATRENSYIDIQFIEREKMAVAVSNAKDRCSILVVFDISSLLMIIMNSSCFTWARDEAMALTGTSRMDPNISMVP</sequence>
<evidence type="ECO:0000313" key="6">
    <source>
        <dbReference type="EMBL" id="PON32149.1"/>
    </source>
</evidence>
<evidence type="ECO:0000256" key="1">
    <source>
        <dbReference type="ARBA" id="ARBA00022723"/>
    </source>
</evidence>
<dbReference type="STRING" id="3476.A0A2P5A6L9"/>
<gene>
    <name evidence="6" type="ORF">PanWU01x14_363820</name>
</gene>
<dbReference type="AlphaFoldDB" id="A0A2P5A6L9"/>
<dbReference type="SUPFAM" id="SSF57850">
    <property type="entry name" value="RING/U-box"/>
    <property type="match status" value="1"/>
</dbReference>
<feature type="region of interest" description="Disordered" evidence="4">
    <location>
        <begin position="70"/>
        <end position="98"/>
    </location>
</feature>
<evidence type="ECO:0000313" key="7">
    <source>
        <dbReference type="Proteomes" id="UP000237105"/>
    </source>
</evidence>
<dbReference type="Proteomes" id="UP000237105">
    <property type="component" value="Unassembled WGS sequence"/>
</dbReference>
<keyword evidence="2" id="KW-0863">Zinc-finger</keyword>
<dbReference type="PROSITE" id="PS51292">
    <property type="entry name" value="ZF_RING_CH"/>
    <property type="match status" value="1"/>
</dbReference>
<feature type="domain" description="RING-CH-type" evidence="5">
    <location>
        <begin position="186"/>
        <end position="258"/>
    </location>
</feature>
<evidence type="ECO:0000256" key="4">
    <source>
        <dbReference type="SAM" id="MobiDB-lite"/>
    </source>
</evidence>
<organism evidence="6 7">
    <name type="scientific">Parasponia andersonii</name>
    <name type="common">Sponia andersonii</name>
    <dbReference type="NCBI Taxonomy" id="3476"/>
    <lineage>
        <taxon>Eukaryota</taxon>
        <taxon>Viridiplantae</taxon>
        <taxon>Streptophyta</taxon>
        <taxon>Embryophyta</taxon>
        <taxon>Tracheophyta</taxon>
        <taxon>Spermatophyta</taxon>
        <taxon>Magnoliopsida</taxon>
        <taxon>eudicotyledons</taxon>
        <taxon>Gunneridae</taxon>
        <taxon>Pentapetalae</taxon>
        <taxon>rosids</taxon>
        <taxon>fabids</taxon>
        <taxon>Rosales</taxon>
        <taxon>Cannabaceae</taxon>
        <taxon>Parasponia</taxon>
    </lineage>
</organism>
<protein>
    <submittedName>
        <fullName evidence="6">Zinc finger, RING-CH-type</fullName>
    </submittedName>
</protein>
<feature type="compositionally biased region" description="Basic and acidic residues" evidence="4">
    <location>
        <begin position="1"/>
        <end position="10"/>
    </location>
</feature>